<accession>A0A6G8FGE7</accession>
<proteinExistence type="predicted"/>
<dbReference type="KEGG" id="lins:G7067_01115"/>
<dbReference type="PANTHER" id="PTHR30328">
    <property type="entry name" value="TRANSCRIPTIONAL REPRESSOR"/>
    <property type="match status" value="1"/>
</dbReference>
<evidence type="ECO:0000313" key="5">
    <source>
        <dbReference type="Proteomes" id="UP000501387"/>
    </source>
</evidence>
<evidence type="ECO:0000259" key="3">
    <source>
        <dbReference type="PROSITE" id="PS50977"/>
    </source>
</evidence>
<dbReference type="AlphaFoldDB" id="A0A6G8FGE7"/>
<dbReference type="Proteomes" id="UP000501387">
    <property type="component" value="Chromosome"/>
</dbReference>
<dbReference type="InterPro" id="IPR050109">
    <property type="entry name" value="HTH-type_TetR-like_transc_reg"/>
</dbReference>
<dbReference type="Pfam" id="PF00440">
    <property type="entry name" value="TetR_N"/>
    <property type="match status" value="1"/>
</dbReference>
<feature type="domain" description="HTH tetR-type" evidence="3">
    <location>
        <begin position="6"/>
        <end position="66"/>
    </location>
</feature>
<dbReference type="InterPro" id="IPR001647">
    <property type="entry name" value="HTH_TetR"/>
</dbReference>
<gene>
    <name evidence="4" type="ORF">G7067_01115</name>
</gene>
<dbReference type="SUPFAM" id="SSF46689">
    <property type="entry name" value="Homeodomain-like"/>
    <property type="match status" value="1"/>
</dbReference>
<feature type="DNA-binding region" description="H-T-H motif" evidence="2">
    <location>
        <begin position="29"/>
        <end position="48"/>
    </location>
</feature>
<protein>
    <submittedName>
        <fullName evidence="4">TetR/AcrR family transcriptional regulator</fullName>
    </submittedName>
</protein>
<keyword evidence="1 2" id="KW-0238">DNA-binding</keyword>
<evidence type="ECO:0000256" key="2">
    <source>
        <dbReference type="PROSITE-ProRule" id="PRU00335"/>
    </source>
</evidence>
<name>A0A6G8FGE7_9MICO</name>
<evidence type="ECO:0000313" key="4">
    <source>
        <dbReference type="EMBL" id="QIM15329.1"/>
    </source>
</evidence>
<dbReference type="Gene3D" id="1.10.357.10">
    <property type="entry name" value="Tetracycline Repressor, domain 2"/>
    <property type="match status" value="1"/>
</dbReference>
<sequence>MARNPDLTRQRLLDTAAQEFSAHGLAGSRVDRIAAAAGVNKERIYQYFGNKTGLFTAVLEARLAEVTGANTPIGVGEPAILNYAFALAQSHAQDQTLARLLHWEALELPQPVALEARRRQCLTKVDALMAAAPSLDREAATSLLYEILIVVNSTAVLTNLAASILPGGGALIPATQCSLRWCDGIWPGRQSALHEQRFVATERINRDAHTPHSGAGPHSAGYS</sequence>
<organism evidence="4 5">
    <name type="scientific">Leucobacter insecticola</name>
    <dbReference type="NCBI Taxonomy" id="2714934"/>
    <lineage>
        <taxon>Bacteria</taxon>
        <taxon>Bacillati</taxon>
        <taxon>Actinomycetota</taxon>
        <taxon>Actinomycetes</taxon>
        <taxon>Micrococcales</taxon>
        <taxon>Microbacteriaceae</taxon>
        <taxon>Leucobacter</taxon>
    </lineage>
</organism>
<dbReference type="RefSeq" id="WP_166321374.1">
    <property type="nucleotide sequence ID" value="NZ_CP049934.1"/>
</dbReference>
<dbReference type="GO" id="GO:0006355">
    <property type="term" value="P:regulation of DNA-templated transcription"/>
    <property type="evidence" value="ECO:0007669"/>
    <property type="project" value="UniProtKB-ARBA"/>
</dbReference>
<evidence type="ECO:0000256" key="1">
    <source>
        <dbReference type="ARBA" id="ARBA00023125"/>
    </source>
</evidence>
<keyword evidence="5" id="KW-1185">Reference proteome</keyword>
<dbReference type="EMBL" id="CP049934">
    <property type="protein sequence ID" value="QIM15329.1"/>
    <property type="molecule type" value="Genomic_DNA"/>
</dbReference>
<dbReference type="PANTHER" id="PTHR30328:SF54">
    <property type="entry name" value="HTH-TYPE TRANSCRIPTIONAL REPRESSOR SCO4008"/>
    <property type="match status" value="1"/>
</dbReference>
<dbReference type="InterPro" id="IPR009057">
    <property type="entry name" value="Homeodomain-like_sf"/>
</dbReference>
<dbReference type="PROSITE" id="PS50977">
    <property type="entry name" value="HTH_TETR_2"/>
    <property type="match status" value="1"/>
</dbReference>
<dbReference type="GO" id="GO:0003677">
    <property type="term" value="F:DNA binding"/>
    <property type="evidence" value="ECO:0007669"/>
    <property type="project" value="UniProtKB-UniRule"/>
</dbReference>
<reference evidence="4 5" key="1">
    <citation type="submission" date="2020-03" db="EMBL/GenBank/DDBJ databases">
        <title>Leucobacter sp. nov., isolated from beetles.</title>
        <authorList>
            <person name="Hyun D.-W."/>
            <person name="Bae J.-W."/>
        </authorList>
    </citation>
    <scope>NUCLEOTIDE SEQUENCE [LARGE SCALE GENOMIC DNA]</scope>
    <source>
        <strain evidence="4 5">HDW9B</strain>
    </source>
</reference>
<dbReference type="PRINTS" id="PR00455">
    <property type="entry name" value="HTHTETR"/>
</dbReference>